<keyword evidence="7" id="KW-0701">S-layer</keyword>
<evidence type="ECO:0000256" key="5">
    <source>
        <dbReference type="ARBA" id="ARBA00022512"/>
    </source>
</evidence>
<feature type="compositionally biased region" description="Low complexity" evidence="13">
    <location>
        <begin position="804"/>
        <end position="822"/>
    </location>
</feature>
<comment type="caution">
    <text evidence="15">The sequence shown here is derived from an EMBL/GenBank/DDBJ whole genome shotgun (WGS) entry which is preliminary data.</text>
</comment>
<keyword evidence="11" id="KW-0472">Membrane</keyword>
<dbReference type="NCBIfam" id="TIGR04126">
    <property type="entry name" value="PGF_CTERM"/>
    <property type="match status" value="1"/>
</dbReference>
<keyword evidence="10" id="KW-1133">Transmembrane helix</keyword>
<evidence type="ECO:0000256" key="6">
    <source>
        <dbReference type="ARBA" id="ARBA00022525"/>
    </source>
</evidence>
<proteinExistence type="inferred from homology"/>
<organism evidence="15 16">
    <name type="scientific">Haloarchaeobius amylolyticus</name>
    <dbReference type="NCBI Taxonomy" id="1198296"/>
    <lineage>
        <taxon>Archaea</taxon>
        <taxon>Methanobacteriati</taxon>
        <taxon>Methanobacteriota</taxon>
        <taxon>Stenosarchaea group</taxon>
        <taxon>Halobacteria</taxon>
        <taxon>Halobacteriales</taxon>
        <taxon>Halorubellaceae</taxon>
        <taxon>Haloarchaeobius</taxon>
    </lineage>
</organism>
<evidence type="ECO:0000256" key="13">
    <source>
        <dbReference type="SAM" id="MobiDB-lite"/>
    </source>
</evidence>
<keyword evidence="4" id="KW-1003">Cell membrane</keyword>
<evidence type="ECO:0000256" key="12">
    <source>
        <dbReference type="ARBA" id="ARBA00023180"/>
    </source>
</evidence>
<dbReference type="InterPro" id="IPR026371">
    <property type="entry name" value="PGF_CTERM"/>
</dbReference>
<reference evidence="15 16" key="1">
    <citation type="journal article" date="2019" name="Int. J. Syst. Evol. Microbiol.">
        <title>The Global Catalogue of Microorganisms (GCM) 10K type strain sequencing project: providing services to taxonomists for standard genome sequencing and annotation.</title>
        <authorList>
            <consortium name="The Broad Institute Genomics Platform"/>
            <consortium name="The Broad Institute Genome Sequencing Center for Infectious Disease"/>
            <person name="Wu L."/>
            <person name="Ma J."/>
        </authorList>
    </citation>
    <scope>NUCLEOTIDE SEQUENCE [LARGE SCALE GENOMIC DNA]</scope>
    <source>
        <strain evidence="15 16">CGMCC 1.12230</strain>
    </source>
</reference>
<dbReference type="Pfam" id="PF18204">
    <property type="entry name" value="PGF-CTERM"/>
    <property type="match status" value="1"/>
</dbReference>
<dbReference type="Proteomes" id="UP001597076">
    <property type="component" value="Unassembled WGS sequence"/>
</dbReference>
<feature type="region of interest" description="Disordered" evidence="13">
    <location>
        <begin position="700"/>
        <end position="725"/>
    </location>
</feature>
<gene>
    <name evidence="15" type="ORF">ACFR99_04270</name>
</gene>
<comment type="subcellular location">
    <subcellularLocation>
        <location evidence="1">Cell membrane</location>
    </subcellularLocation>
    <subcellularLocation>
        <location evidence="2">Secreted</location>
        <location evidence="2">Cell wall</location>
        <location evidence="2">S-layer</location>
    </subcellularLocation>
</comment>
<evidence type="ECO:0000256" key="4">
    <source>
        <dbReference type="ARBA" id="ARBA00022475"/>
    </source>
</evidence>
<evidence type="ECO:0000259" key="14">
    <source>
        <dbReference type="Pfam" id="PF18204"/>
    </source>
</evidence>
<protein>
    <submittedName>
        <fullName evidence="15">BGTF surface domain-containing protein</fullName>
    </submittedName>
</protein>
<keyword evidence="6" id="KW-0964">Secreted</keyword>
<feature type="region of interest" description="Disordered" evidence="13">
    <location>
        <begin position="405"/>
        <end position="430"/>
    </location>
</feature>
<dbReference type="AlphaFoldDB" id="A0ABD6BDW3"/>
<dbReference type="InterPro" id="IPR026452">
    <property type="entry name" value="Surf_glycop_sig_pep"/>
</dbReference>
<keyword evidence="5" id="KW-0134">Cell wall</keyword>
<feature type="domain" description="PGF-CTERM archaeal protein-sorting signal" evidence="14">
    <location>
        <begin position="839"/>
        <end position="861"/>
    </location>
</feature>
<dbReference type="NCBIfam" id="NF045517">
    <property type="entry name" value="halo_surf_dom"/>
    <property type="match status" value="1"/>
</dbReference>
<name>A0ABD6BDW3_9EURY</name>
<evidence type="ECO:0000256" key="2">
    <source>
        <dbReference type="ARBA" id="ARBA00004237"/>
    </source>
</evidence>
<feature type="region of interest" description="Disordered" evidence="13">
    <location>
        <begin position="766"/>
        <end position="843"/>
    </location>
</feature>
<evidence type="ECO:0000256" key="3">
    <source>
        <dbReference type="ARBA" id="ARBA00009327"/>
    </source>
</evidence>
<evidence type="ECO:0000256" key="7">
    <source>
        <dbReference type="ARBA" id="ARBA00022601"/>
    </source>
</evidence>
<dbReference type="RefSeq" id="WP_390284703.1">
    <property type="nucleotide sequence ID" value="NZ_JBHUDI010000003.1"/>
</dbReference>
<sequence>MTDDTTYRDKGRAVILAALMVLSVVAMSTAFVGGAAAAENASFENEDGSSTGFYEGETVTITDLNDGDSYEIRYADDFDSDGDAEGDRFEDEFTASGSEYELDTDGYETGYYYLDGPNNGDTSDEERSFELRTMDFRTLEFDEDEVDDDETVDLEINTNRDPYDLNVSADGLDEDDLEDIFGSQNGGDAENDFGIEKNDEDEEVLTLTGVSDAEDHVANFTDIDTGEYEFNFESTDTSAESDASINVTEGEDGTLSFADEAIETRTNTAEIPVEMENTDEAYLRVGTMDDASYDVFLHVEDDDDNEDSTGVVNVEMDTVAAADDTDGVKNAFSTADGDDDVTLVAVDTEGEGTELEAGDYPLALSTDIDTDLVDDGPEVANIQDTEDYTDSFEDGEESTSYLTLENRQPLDEDATTVHTAPKGELSDVTDSLDDDETIADVVSEENISDADTIADGDGMLVSVETDSLHAYFEDEDGNTHSTFGDISEFQNKNTVSLNITGEESGPNADPPVWTTNDAEADDDGDADYIGDEVEIVGANQSEGVVLLNIQEDDISGIETDESYDVDFTVDYEWDYASEQADEDEENEVASDSFEFEVPEFELDDSNEELPASADATVTGETNLAPHTEVSDRLRSAGNFTQSETGYVTEDGTYSIQHDLSEYSAGIDYELEAEAGDKSDDLEGTTIEGDELQSFDYDVSTAPKAPEEGDDVTGTVDVENPNDVESSEDVVFTFDGDEVYNDTVELEGAASDTIVDGETLLENASAGDYEWTLTADGDEVDSGTLTVEEPEKKGDDSGTDDSGTDDSTGSDDSGTDDSTGSDDSGTDDSTGSDDGGDDSTPGFGVGLALVALLGAAMLALRRQN</sequence>
<keyword evidence="8" id="KW-0812">Transmembrane</keyword>
<keyword evidence="12" id="KW-0325">Glycoprotein</keyword>
<dbReference type="EMBL" id="JBHUDI010000003">
    <property type="protein sequence ID" value="MFD1562766.1"/>
    <property type="molecule type" value="Genomic_DNA"/>
</dbReference>
<accession>A0ABD6BDW3</accession>
<evidence type="ECO:0000313" key="16">
    <source>
        <dbReference type="Proteomes" id="UP001597076"/>
    </source>
</evidence>
<evidence type="ECO:0000256" key="10">
    <source>
        <dbReference type="ARBA" id="ARBA00022989"/>
    </source>
</evidence>
<evidence type="ECO:0000256" key="11">
    <source>
        <dbReference type="ARBA" id="ARBA00023136"/>
    </source>
</evidence>
<feature type="compositionally biased region" description="Acidic residues" evidence="13">
    <location>
        <begin position="823"/>
        <end position="836"/>
    </location>
</feature>
<keyword evidence="16" id="KW-1185">Reference proteome</keyword>
<keyword evidence="9" id="KW-0732">Signal</keyword>
<dbReference type="NCBIfam" id="TIGR04207">
    <property type="entry name" value="halo_sig_pep"/>
    <property type="match status" value="1"/>
</dbReference>
<evidence type="ECO:0000313" key="15">
    <source>
        <dbReference type="EMBL" id="MFD1562766.1"/>
    </source>
</evidence>
<evidence type="ECO:0000256" key="8">
    <source>
        <dbReference type="ARBA" id="ARBA00022692"/>
    </source>
</evidence>
<dbReference type="GO" id="GO:0030115">
    <property type="term" value="C:S-layer"/>
    <property type="evidence" value="ECO:0007669"/>
    <property type="project" value="UniProtKB-SubCell"/>
</dbReference>
<comment type="similarity">
    <text evidence="3">Belongs to the halobacterial S-layer protein family.</text>
</comment>
<dbReference type="GO" id="GO:0005886">
    <property type="term" value="C:plasma membrane"/>
    <property type="evidence" value="ECO:0007669"/>
    <property type="project" value="UniProtKB-SubCell"/>
</dbReference>
<evidence type="ECO:0000256" key="9">
    <source>
        <dbReference type="ARBA" id="ARBA00022729"/>
    </source>
</evidence>
<evidence type="ECO:0000256" key="1">
    <source>
        <dbReference type="ARBA" id="ARBA00004236"/>
    </source>
</evidence>